<dbReference type="Gene3D" id="2.170.130.10">
    <property type="entry name" value="TonB-dependent receptor, plug domain"/>
    <property type="match status" value="1"/>
</dbReference>
<keyword evidence="2 7" id="KW-0813">Transport</keyword>
<dbReference type="InterPro" id="IPR012910">
    <property type="entry name" value="Plug_dom"/>
</dbReference>
<dbReference type="InterPro" id="IPR037066">
    <property type="entry name" value="Plug_dom_sf"/>
</dbReference>
<dbReference type="Gene3D" id="2.60.40.1120">
    <property type="entry name" value="Carboxypeptidase-like, regulatory domain"/>
    <property type="match status" value="1"/>
</dbReference>
<dbReference type="RefSeq" id="WP_079470139.1">
    <property type="nucleotide sequence ID" value="NZ_FUZZ01000002.1"/>
</dbReference>
<dbReference type="InterPro" id="IPR023997">
    <property type="entry name" value="TonB-dep_OMP_SusC/RagA_CS"/>
</dbReference>
<proteinExistence type="inferred from homology"/>
<dbReference type="InterPro" id="IPR023996">
    <property type="entry name" value="TonB-dep_OMP_SusC/RagA"/>
</dbReference>
<evidence type="ECO:0000256" key="8">
    <source>
        <dbReference type="SAM" id="Phobius"/>
    </source>
</evidence>
<dbReference type="PROSITE" id="PS52016">
    <property type="entry name" value="TONB_DEPENDENT_REC_3"/>
    <property type="match status" value="1"/>
</dbReference>
<evidence type="ECO:0000256" key="5">
    <source>
        <dbReference type="ARBA" id="ARBA00023136"/>
    </source>
</evidence>
<evidence type="ECO:0000256" key="2">
    <source>
        <dbReference type="ARBA" id="ARBA00022448"/>
    </source>
</evidence>
<evidence type="ECO:0000313" key="10">
    <source>
        <dbReference type="EMBL" id="SKD04349.1"/>
    </source>
</evidence>
<feature type="domain" description="TonB-dependent receptor plug" evidence="9">
    <location>
        <begin position="219"/>
        <end position="344"/>
    </location>
</feature>
<evidence type="ECO:0000256" key="7">
    <source>
        <dbReference type="PROSITE-ProRule" id="PRU01360"/>
    </source>
</evidence>
<evidence type="ECO:0000256" key="1">
    <source>
        <dbReference type="ARBA" id="ARBA00004571"/>
    </source>
</evidence>
<dbReference type="InterPro" id="IPR008969">
    <property type="entry name" value="CarboxyPept-like_regulatory"/>
</dbReference>
<dbReference type="Pfam" id="PF13715">
    <property type="entry name" value="CarbopepD_reg_2"/>
    <property type="match status" value="1"/>
</dbReference>
<evidence type="ECO:0000256" key="6">
    <source>
        <dbReference type="ARBA" id="ARBA00023237"/>
    </source>
</evidence>
<name>A0A1T5NW66_9BACT</name>
<dbReference type="SUPFAM" id="SSF56935">
    <property type="entry name" value="Porins"/>
    <property type="match status" value="1"/>
</dbReference>
<evidence type="ECO:0000256" key="3">
    <source>
        <dbReference type="ARBA" id="ARBA00022452"/>
    </source>
</evidence>
<dbReference type="NCBIfam" id="TIGR04057">
    <property type="entry name" value="SusC_RagA_signa"/>
    <property type="match status" value="1"/>
</dbReference>
<keyword evidence="6 7" id="KW-0998">Cell outer membrane</keyword>
<dbReference type="InterPro" id="IPR039426">
    <property type="entry name" value="TonB-dep_rcpt-like"/>
</dbReference>
<comment type="similarity">
    <text evidence="7">Belongs to the TonB-dependent receptor family.</text>
</comment>
<protein>
    <submittedName>
        <fullName evidence="10">TonB-linked outer membrane protein, SusC/RagA family</fullName>
    </submittedName>
</protein>
<dbReference type="SUPFAM" id="SSF49464">
    <property type="entry name" value="Carboxypeptidase regulatory domain-like"/>
    <property type="match status" value="1"/>
</dbReference>
<keyword evidence="8" id="KW-1133">Transmembrane helix</keyword>
<dbReference type="Proteomes" id="UP000190166">
    <property type="component" value="Unassembled WGS sequence"/>
</dbReference>
<organism evidence="10 11">
    <name type="scientific">Chitinophaga ginsengisegetis</name>
    <dbReference type="NCBI Taxonomy" id="393003"/>
    <lineage>
        <taxon>Bacteria</taxon>
        <taxon>Pseudomonadati</taxon>
        <taxon>Bacteroidota</taxon>
        <taxon>Chitinophagia</taxon>
        <taxon>Chitinophagales</taxon>
        <taxon>Chitinophagaceae</taxon>
        <taxon>Chitinophaga</taxon>
    </lineage>
</organism>
<keyword evidence="11" id="KW-1185">Reference proteome</keyword>
<reference evidence="11" key="1">
    <citation type="submission" date="2017-02" db="EMBL/GenBank/DDBJ databases">
        <authorList>
            <person name="Varghese N."/>
            <person name="Submissions S."/>
        </authorList>
    </citation>
    <scope>NUCLEOTIDE SEQUENCE [LARGE SCALE GENOMIC DNA]</scope>
    <source>
        <strain evidence="11">DSM 18108</strain>
    </source>
</reference>
<dbReference type="GO" id="GO:0009279">
    <property type="term" value="C:cell outer membrane"/>
    <property type="evidence" value="ECO:0007669"/>
    <property type="project" value="UniProtKB-SubCell"/>
</dbReference>
<dbReference type="Pfam" id="PF07715">
    <property type="entry name" value="Plug"/>
    <property type="match status" value="1"/>
</dbReference>
<evidence type="ECO:0000256" key="4">
    <source>
        <dbReference type="ARBA" id="ARBA00022692"/>
    </source>
</evidence>
<evidence type="ECO:0000259" key="9">
    <source>
        <dbReference type="Pfam" id="PF07715"/>
    </source>
</evidence>
<dbReference type="STRING" id="393003.SAMN05660461_2820"/>
<evidence type="ECO:0000313" key="11">
    <source>
        <dbReference type="Proteomes" id="UP000190166"/>
    </source>
</evidence>
<sequence>MVKKLLGASIRPLIIILFISTYYLFPALGNATRQMPKVTISANNIPLEKVFKKIQQQTGLTIHNNYQETDLNEKKRVTVNFLQTKIDDVMIFLLNDRKNLSFVLGKNSIAIFKTDLSRKDTISAILQLTGKIIDKEGNPIPGASIKIKNNSRGTISNTDGSFRLSDIDKGTLIVITSIGFESKEVIAHKNDILIQLNSHTNLLDEKVVIAYGNTTKRLNTGNIGNIKAIDIQKQPVTNPLMALQGRVPGIFIEQSNGLAGSGVTVRIQGVNSLSSGNDPFYVIDGVPYVSQLLPTKNTIGGWSGTRGTYGNPLSYLNSADIESIEILKDADATAIYGSRAANGAVLITTKKGKTGPIRTSLLFQSGWAKVPRKMDLLNTKEYLQMRHEALSNDGAVPSEFDWDLNGTWDTTRNIDWQEELIGRSARYTDAQLSISGGSTYTQFMLGAGYHKETTVFPGSFSDTKGSIHLNLNGSSSNQKFRIQVTGSFLFDDNKLPLNDLTSSALTLVPVAPDPYNPDGTLNWMPDSNGASTYFANPIAPNEQKSTNKTFNLVGNTTLGYELFPGLIIKSSFGYNSLNTNETTRSPASVFIPEYASYFPNGTVFVTNRMTSWIIEPQVEYNKKVSKGKLTALLGSTLTQQNSDQQNISATGFSNELVMEDLASATSIMGTNINSVYKYNALYSRITYNWLDKYILNLTARRDGSSRFGSENQFHNFGAIGAAWIFSQEQFIQSHLPVISFGKLRGSYGTTGNDQIGDYRFMDIYQPIFITGNAYQGIIGLAPSRLTNPYLQWEETKKLQIGIELGFLKDRILFTANYNQNRSNNQLTQSRLSTTTGFSGITRNFPAVVQNTGWEFTFNTTNIKTRNFNWSTNFNITIPKNQLLSYFGKDKNNSVFIGKPLSTITLYNYIGVNDTTGRYEFLNAKGSTTYTPSDPTDKTVTLNNDPKFYGGLQNSFTYKNLSLDIFISFTKRMAIDDVTYGLKNLAFPGQFNSGMGNQSTIVQDRWQKNGDKKLLEPYSVYNNTDLSFITNSNAVFVDASYIRLKNISLSWELPESWKKNLHIQNARIFLNAQNIITITKFRSLDPETGLSLPPLRTVLIGAQITL</sequence>
<accession>A0A1T5NW66</accession>
<dbReference type="Gene3D" id="2.40.170.20">
    <property type="entry name" value="TonB-dependent receptor, beta-barrel domain"/>
    <property type="match status" value="1"/>
</dbReference>
<keyword evidence="3 7" id="KW-1134">Transmembrane beta strand</keyword>
<gene>
    <name evidence="10" type="ORF">SAMN05660461_2820</name>
</gene>
<dbReference type="InterPro" id="IPR036942">
    <property type="entry name" value="Beta-barrel_TonB_sf"/>
</dbReference>
<comment type="subcellular location">
    <subcellularLocation>
        <location evidence="1 7">Cell outer membrane</location>
        <topology evidence="1 7">Multi-pass membrane protein</topology>
    </subcellularLocation>
</comment>
<dbReference type="NCBIfam" id="TIGR04056">
    <property type="entry name" value="OMP_RagA_SusC"/>
    <property type="match status" value="1"/>
</dbReference>
<dbReference type="AlphaFoldDB" id="A0A1T5NW66"/>
<keyword evidence="5 7" id="KW-0472">Membrane</keyword>
<keyword evidence="4 7" id="KW-0812">Transmembrane</keyword>
<dbReference type="EMBL" id="FUZZ01000002">
    <property type="protein sequence ID" value="SKD04349.1"/>
    <property type="molecule type" value="Genomic_DNA"/>
</dbReference>
<feature type="transmembrane region" description="Helical" evidence="8">
    <location>
        <begin position="12"/>
        <end position="29"/>
    </location>
</feature>